<dbReference type="GO" id="GO:0016020">
    <property type="term" value="C:membrane"/>
    <property type="evidence" value="ECO:0007669"/>
    <property type="project" value="UniProtKB-SubCell"/>
</dbReference>
<evidence type="ECO:0000313" key="6">
    <source>
        <dbReference type="EMBL" id="RIH78921.1"/>
    </source>
</evidence>
<evidence type="ECO:0000256" key="1">
    <source>
        <dbReference type="ARBA" id="ARBA00004141"/>
    </source>
</evidence>
<dbReference type="Proteomes" id="UP000265715">
    <property type="component" value="Unassembled WGS sequence"/>
</dbReference>
<comment type="subcellular location">
    <subcellularLocation>
        <location evidence="1">Membrane</location>
        <topology evidence="1">Multi-pass membrane protein</topology>
    </subcellularLocation>
</comment>
<feature type="transmembrane region" description="Helical" evidence="5">
    <location>
        <begin position="193"/>
        <end position="214"/>
    </location>
</feature>
<dbReference type="InterPro" id="IPR003689">
    <property type="entry name" value="ZIP"/>
</dbReference>
<dbReference type="PANTHER" id="PTHR11040:SF70">
    <property type="entry name" value="OS05G0316100 PROTEIN"/>
    <property type="match status" value="1"/>
</dbReference>
<keyword evidence="2 5" id="KW-0812">Transmembrane</keyword>
<accession>A0A399E9E6</accession>
<evidence type="ECO:0000313" key="7">
    <source>
        <dbReference type="Proteomes" id="UP000265715"/>
    </source>
</evidence>
<keyword evidence="3 5" id="KW-1133">Transmembrane helix</keyword>
<dbReference type="OrthoDB" id="9787346at2"/>
<comment type="caution">
    <text evidence="6">The sequence shown here is derived from an EMBL/GenBank/DDBJ whole genome shotgun (WGS) entry which is preliminary data.</text>
</comment>
<protein>
    <submittedName>
        <fullName evidence="6">Zinc transporter ZupT</fullName>
    </submittedName>
</protein>
<evidence type="ECO:0000256" key="5">
    <source>
        <dbReference type="SAM" id="Phobius"/>
    </source>
</evidence>
<reference evidence="6 7" key="1">
    <citation type="submission" date="2018-08" db="EMBL/GenBank/DDBJ databases">
        <title>Meiothermus terrae DSM 26712 genome sequencing project.</title>
        <authorList>
            <person name="Da Costa M.S."/>
            <person name="Albuquerque L."/>
            <person name="Raposo P."/>
            <person name="Froufe H.J.C."/>
            <person name="Barroso C.S."/>
            <person name="Egas C."/>
        </authorList>
    </citation>
    <scope>NUCLEOTIDE SEQUENCE [LARGE SCALE GENOMIC DNA]</scope>
    <source>
        <strain evidence="6 7">DSM 26712</strain>
    </source>
</reference>
<organism evidence="6 7">
    <name type="scientific">Calidithermus terrae</name>
    <dbReference type="NCBI Taxonomy" id="1408545"/>
    <lineage>
        <taxon>Bacteria</taxon>
        <taxon>Thermotogati</taxon>
        <taxon>Deinococcota</taxon>
        <taxon>Deinococci</taxon>
        <taxon>Thermales</taxon>
        <taxon>Thermaceae</taxon>
        <taxon>Calidithermus</taxon>
    </lineage>
</organism>
<proteinExistence type="predicted"/>
<evidence type="ECO:0000256" key="2">
    <source>
        <dbReference type="ARBA" id="ARBA00022692"/>
    </source>
</evidence>
<feature type="transmembrane region" description="Helical" evidence="5">
    <location>
        <begin position="63"/>
        <end position="85"/>
    </location>
</feature>
<name>A0A399E9E6_9DEIN</name>
<dbReference type="Pfam" id="PF02535">
    <property type="entry name" value="Zip"/>
    <property type="match status" value="1"/>
</dbReference>
<dbReference type="GO" id="GO:0005385">
    <property type="term" value="F:zinc ion transmembrane transporter activity"/>
    <property type="evidence" value="ECO:0007669"/>
    <property type="project" value="TreeGrafter"/>
</dbReference>
<dbReference type="EMBL" id="QXDL01000255">
    <property type="protein sequence ID" value="RIH78921.1"/>
    <property type="molecule type" value="Genomic_DNA"/>
</dbReference>
<dbReference type="RefSeq" id="WP_119316517.1">
    <property type="nucleotide sequence ID" value="NZ_QXDL01000255.1"/>
</dbReference>
<sequence>MGPTTLTVFLYALLTAVATGLGTLPFLLRRGFSRRTLGVANAVAAGLMLAASFGLIYEGVGYSLPRMLLGVLAGLAFIVLTHRLLGRYPDFRLGNLGVLDSRKALLLVGIMTVHSFAEGVGVGVSFGGGEAFGVFITLAIAVHNIPEGLAISLVLVPKGVSVLRAAWWSVFSSLPQPLMAVPAFLFVEAFRPVLPFGLGFAAGAMIWLAVAEILPEALEDAPASSVATALTVSVAAMVAFQFLIAG</sequence>
<evidence type="ECO:0000256" key="4">
    <source>
        <dbReference type="ARBA" id="ARBA00023136"/>
    </source>
</evidence>
<feature type="transmembrane region" description="Helical" evidence="5">
    <location>
        <begin position="167"/>
        <end position="187"/>
    </location>
</feature>
<keyword evidence="4 5" id="KW-0472">Membrane</keyword>
<evidence type="ECO:0000256" key="3">
    <source>
        <dbReference type="ARBA" id="ARBA00022989"/>
    </source>
</evidence>
<feature type="transmembrane region" description="Helical" evidence="5">
    <location>
        <begin position="226"/>
        <end position="244"/>
    </location>
</feature>
<feature type="transmembrane region" description="Helical" evidence="5">
    <location>
        <begin position="39"/>
        <end position="57"/>
    </location>
</feature>
<gene>
    <name evidence="6" type="primary">zupT_2</name>
    <name evidence="6" type="ORF">Mterra_03634</name>
</gene>
<feature type="transmembrane region" description="Helical" evidence="5">
    <location>
        <begin position="6"/>
        <end position="27"/>
    </location>
</feature>
<dbReference type="AlphaFoldDB" id="A0A399E9E6"/>
<keyword evidence="7" id="KW-1185">Reference proteome</keyword>
<dbReference type="PANTHER" id="PTHR11040">
    <property type="entry name" value="ZINC/IRON TRANSPORTER"/>
    <property type="match status" value="1"/>
</dbReference>